<feature type="compositionally biased region" description="Basic and acidic residues" evidence="1">
    <location>
        <begin position="1"/>
        <end position="10"/>
    </location>
</feature>
<sequence>MEDQRREKCTESPALEMSKEKEHAERKKTETRKHVGEVTRKARQEDKEQIEIPIRGDERGWRKGRRSQGWGER</sequence>
<evidence type="ECO:0000313" key="3">
    <source>
        <dbReference type="Proteomes" id="UP000324222"/>
    </source>
</evidence>
<organism evidence="2 3">
    <name type="scientific">Portunus trituberculatus</name>
    <name type="common">Swimming crab</name>
    <name type="synonym">Neptunus trituberculatus</name>
    <dbReference type="NCBI Taxonomy" id="210409"/>
    <lineage>
        <taxon>Eukaryota</taxon>
        <taxon>Metazoa</taxon>
        <taxon>Ecdysozoa</taxon>
        <taxon>Arthropoda</taxon>
        <taxon>Crustacea</taxon>
        <taxon>Multicrustacea</taxon>
        <taxon>Malacostraca</taxon>
        <taxon>Eumalacostraca</taxon>
        <taxon>Eucarida</taxon>
        <taxon>Decapoda</taxon>
        <taxon>Pleocyemata</taxon>
        <taxon>Brachyura</taxon>
        <taxon>Eubrachyura</taxon>
        <taxon>Portunoidea</taxon>
        <taxon>Portunidae</taxon>
        <taxon>Portuninae</taxon>
        <taxon>Portunus</taxon>
    </lineage>
</organism>
<feature type="compositionally biased region" description="Basic and acidic residues" evidence="1">
    <location>
        <begin position="17"/>
        <end position="61"/>
    </location>
</feature>
<comment type="caution">
    <text evidence="2">The sequence shown here is derived from an EMBL/GenBank/DDBJ whole genome shotgun (WGS) entry which is preliminary data.</text>
</comment>
<dbReference type="AlphaFoldDB" id="A0A5B7GJS4"/>
<keyword evidence="3" id="KW-1185">Reference proteome</keyword>
<feature type="region of interest" description="Disordered" evidence="1">
    <location>
        <begin position="1"/>
        <end position="73"/>
    </location>
</feature>
<dbReference type="Proteomes" id="UP000324222">
    <property type="component" value="Unassembled WGS sequence"/>
</dbReference>
<protein>
    <submittedName>
        <fullName evidence="2">Uncharacterized protein</fullName>
    </submittedName>
</protein>
<accession>A0A5B7GJS4</accession>
<gene>
    <name evidence="2" type="ORF">E2C01_054415</name>
</gene>
<evidence type="ECO:0000313" key="2">
    <source>
        <dbReference type="EMBL" id="MPC60371.1"/>
    </source>
</evidence>
<name>A0A5B7GJS4_PORTR</name>
<evidence type="ECO:0000256" key="1">
    <source>
        <dbReference type="SAM" id="MobiDB-lite"/>
    </source>
</evidence>
<dbReference type="EMBL" id="VSRR010017443">
    <property type="protein sequence ID" value="MPC60371.1"/>
    <property type="molecule type" value="Genomic_DNA"/>
</dbReference>
<reference evidence="2 3" key="1">
    <citation type="submission" date="2019-05" db="EMBL/GenBank/DDBJ databases">
        <title>Another draft genome of Portunus trituberculatus and its Hox gene families provides insights of decapod evolution.</title>
        <authorList>
            <person name="Jeong J.-H."/>
            <person name="Song I."/>
            <person name="Kim S."/>
            <person name="Choi T."/>
            <person name="Kim D."/>
            <person name="Ryu S."/>
            <person name="Kim W."/>
        </authorList>
    </citation>
    <scope>NUCLEOTIDE SEQUENCE [LARGE SCALE GENOMIC DNA]</scope>
    <source>
        <tissue evidence="2">Muscle</tissue>
    </source>
</reference>
<proteinExistence type="predicted"/>